<dbReference type="PANTHER" id="PTHR11496:SF83">
    <property type="entry name" value="HYDROXYACID-OXOACID TRANSHYDROGENASE, MITOCHONDRIAL"/>
    <property type="match status" value="1"/>
</dbReference>
<dbReference type="GO" id="GO:0046872">
    <property type="term" value="F:metal ion binding"/>
    <property type="evidence" value="ECO:0007669"/>
    <property type="project" value="InterPro"/>
</dbReference>
<evidence type="ECO:0000313" key="5">
    <source>
        <dbReference type="Proteomes" id="UP000823842"/>
    </source>
</evidence>
<reference evidence="4" key="2">
    <citation type="submission" date="2021-04" db="EMBL/GenBank/DDBJ databases">
        <authorList>
            <person name="Gilroy R."/>
        </authorList>
    </citation>
    <scope>NUCLEOTIDE SEQUENCE</scope>
    <source>
        <strain evidence="4">ChiSjej1B19-5720</strain>
    </source>
</reference>
<evidence type="ECO:0000259" key="2">
    <source>
        <dbReference type="Pfam" id="PF00465"/>
    </source>
</evidence>
<dbReference type="Pfam" id="PF00465">
    <property type="entry name" value="Fe-ADH"/>
    <property type="match status" value="1"/>
</dbReference>
<evidence type="ECO:0000256" key="1">
    <source>
        <dbReference type="ARBA" id="ARBA00023002"/>
    </source>
</evidence>
<organism evidence="4 5">
    <name type="scientific">Candidatus Blautia faecavium</name>
    <dbReference type="NCBI Taxonomy" id="2838487"/>
    <lineage>
        <taxon>Bacteria</taxon>
        <taxon>Bacillati</taxon>
        <taxon>Bacillota</taxon>
        <taxon>Clostridia</taxon>
        <taxon>Lachnospirales</taxon>
        <taxon>Lachnospiraceae</taxon>
        <taxon>Blautia</taxon>
    </lineage>
</organism>
<dbReference type="GO" id="GO:0004022">
    <property type="term" value="F:alcohol dehydrogenase (NAD+) activity"/>
    <property type="evidence" value="ECO:0007669"/>
    <property type="project" value="TreeGrafter"/>
</dbReference>
<dbReference type="GO" id="GO:0017000">
    <property type="term" value="P:antibiotic biosynthetic process"/>
    <property type="evidence" value="ECO:0007669"/>
    <property type="project" value="InterPro"/>
</dbReference>
<dbReference type="SUPFAM" id="SSF56796">
    <property type="entry name" value="Dehydroquinate synthase-like"/>
    <property type="match status" value="1"/>
</dbReference>
<dbReference type="EMBL" id="DWYZ01000064">
    <property type="protein sequence ID" value="HJB27698.1"/>
    <property type="molecule type" value="Genomic_DNA"/>
</dbReference>
<comment type="caution">
    <text evidence="4">The sequence shown here is derived from an EMBL/GenBank/DDBJ whole genome shotgun (WGS) entry which is preliminary data.</text>
</comment>
<dbReference type="PANTHER" id="PTHR11496">
    <property type="entry name" value="ALCOHOL DEHYDROGENASE"/>
    <property type="match status" value="1"/>
</dbReference>
<dbReference type="InterPro" id="IPR039697">
    <property type="entry name" value="Alcohol_dehydrogenase_Fe"/>
</dbReference>
<accession>A0A9D2LRB4</accession>
<dbReference type="InterPro" id="IPR056798">
    <property type="entry name" value="ADH_Fe_C"/>
</dbReference>
<reference evidence="4" key="1">
    <citation type="journal article" date="2021" name="PeerJ">
        <title>Extensive microbial diversity within the chicken gut microbiome revealed by metagenomics and culture.</title>
        <authorList>
            <person name="Gilroy R."/>
            <person name="Ravi A."/>
            <person name="Getino M."/>
            <person name="Pursley I."/>
            <person name="Horton D.L."/>
            <person name="Alikhan N.F."/>
            <person name="Baker D."/>
            <person name="Gharbi K."/>
            <person name="Hall N."/>
            <person name="Watson M."/>
            <person name="Adriaenssens E.M."/>
            <person name="Foster-Nyarko E."/>
            <person name="Jarju S."/>
            <person name="Secka A."/>
            <person name="Antonio M."/>
            <person name="Oren A."/>
            <person name="Chaudhuri R.R."/>
            <person name="La Ragione R."/>
            <person name="Hildebrand F."/>
            <person name="Pallen M.J."/>
        </authorList>
    </citation>
    <scope>NUCLEOTIDE SEQUENCE</scope>
    <source>
        <strain evidence="4">ChiSjej1B19-5720</strain>
    </source>
</reference>
<dbReference type="Gene3D" id="1.20.1090.10">
    <property type="entry name" value="Dehydroquinate synthase-like - alpha domain"/>
    <property type="match status" value="1"/>
</dbReference>
<protein>
    <submittedName>
        <fullName evidence="4">Phosphonoacetaldehyde reductase</fullName>
    </submittedName>
</protein>
<evidence type="ECO:0000313" key="4">
    <source>
        <dbReference type="EMBL" id="HJB27698.1"/>
    </source>
</evidence>
<dbReference type="InterPro" id="IPR001670">
    <property type="entry name" value="ADH_Fe/GldA"/>
</dbReference>
<keyword evidence="1" id="KW-0560">Oxidoreductase</keyword>
<feature type="domain" description="Alcohol dehydrogenase iron-type/glycerol dehydrogenase GldA" evidence="2">
    <location>
        <begin position="7"/>
        <end position="180"/>
    </location>
</feature>
<dbReference type="PROSITE" id="PS00913">
    <property type="entry name" value="ADH_IRON_1"/>
    <property type="match status" value="1"/>
</dbReference>
<feature type="domain" description="Fe-containing alcohol dehydrogenase-like C-terminal" evidence="3">
    <location>
        <begin position="192"/>
        <end position="375"/>
    </location>
</feature>
<dbReference type="AlphaFoldDB" id="A0A9D2LRB4"/>
<gene>
    <name evidence="4" type="ORF">IAA06_02760</name>
</gene>
<dbReference type="CDD" id="cd08182">
    <property type="entry name" value="HEPD"/>
    <property type="match status" value="1"/>
</dbReference>
<dbReference type="InterPro" id="IPR018211">
    <property type="entry name" value="ADH_Fe_CS"/>
</dbReference>
<proteinExistence type="predicted"/>
<sequence length="382" mass="42192">MNHYYNPVHTIQGPGSVGCLPELLKEMHLPNRRVLLLAWGEKVFQNQVFSKLIEKEDKFKIYPKVFQESNPTVEQLFDIYQETRTFDPSAVVAVGGGSIMDVGKSLCCLYGNEITDVNELRELIKKRNDHEPKVRWIGIPTTAGTGSETTCWATIWDPLKDAKRSVENHENYAYAALVDPQMTEGMPLKLAVSSALDAVAHAAESYWAKGTNCVSKALALNAIQIIMTHVEDLLNGVPEAQDAMAQGSMLAGMAFSNTKTTACHSISYPLTMHYGIPHGTAVSMLLAPVLGMNAARTEGLEELLKALKVADAKELKKRISNILLRSGQPNCLRDWGVKREDLPHLAQLGITKGRADNNPVEVTPEHVQAILEEIYMDTAEEK</sequence>
<name>A0A9D2LRB4_9FIRM</name>
<dbReference type="Proteomes" id="UP000823842">
    <property type="component" value="Unassembled WGS sequence"/>
</dbReference>
<dbReference type="InterPro" id="IPR035873">
    <property type="entry name" value="PhpC"/>
</dbReference>
<evidence type="ECO:0000259" key="3">
    <source>
        <dbReference type="Pfam" id="PF25137"/>
    </source>
</evidence>
<dbReference type="Pfam" id="PF25137">
    <property type="entry name" value="ADH_Fe_C"/>
    <property type="match status" value="1"/>
</dbReference>
<dbReference type="Gene3D" id="3.40.50.1970">
    <property type="match status" value="1"/>
</dbReference>